<evidence type="ECO:0000256" key="1">
    <source>
        <dbReference type="ARBA" id="ARBA00022679"/>
    </source>
</evidence>
<dbReference type="CDD" id="cd06422">
    <property type="entry name" value="NTP_transferase_like_1"/>
    <property type="match status" value="1"/>
</dbReference>
<keyword evidence="1" id="KW-0808">Transferase</keyword>
<accession>A0ABW2UD34</accession>
<evidence type="ECO:0000259" key="4">
    <source>
        <dbReference type="Pfam" id="PF12804"/>
    </source>
</evidence>
<reference evidence="6" key="1">
    <citation type="journal article" date="2019" name="Int. J. Syst. Evol. Microbiol.">
        <title>The Global Catalogue of Microorganisms (GCM) 10K type strain sequencing project: providing services to taxonomists for standard genome sequencing and annotation.</title>
        <authorList>
            <consortium name="The Broad Institute Genomics Platform"/>
            <consortium name="The Broad Institute Genome Sequencing Center for Infectious Disease"/>
            <person name="Wu L."/>
            <person name="Ma J."/>
        </authorList>
    </citation>
    <scope>NUCLEOTIDE SEQUENCE [LARGE SCALE GENOMIC DNA]</scope>
    <source>
        <strain evidence="6">CGMCC 1.12750</strain>
    </source>
</reference>
<dbReference type="Proteomes" id="UP001596516">
    <property type="component" value="Unassembled WGS sequence"/>
</dbReference>
<name>A0ABW2UD34_9RHOB</name>
<dbReference type="SUPFAM" id="SSF53448">
    <property type="entry name" value="Nucleotide-diphospho-sugar transferases"/>
    <property type="match status" value="1"/>
</dbReference>
<dbReference type="PANTHER" id="PTHR43584">
    <property type="entry name" value="NUCLEOTIDYL TRANSFERASE"/>
    <property type="match status" value="1"/>
</dbReference>
<dbReference type="PANTHER" id="PTHR43584:SF8">
    <property type="entry name" value="N-ACETYLMURAMATE ALPHA-1-PHOSPHATE URIDYLYLTRANSFERASE"/>
    <property type="match status" value="1"/>
</dbReference>
<dbReference type="InterPro" id="IPR050065">
    <property type="entry name" value="GlmU-like"/>
</dbReference>
<dbReference type="InterPro" id="IPR029044">
    <property type="entry name" value="Nucleotide-diphossugar_trans"/>
</dbReference>
<dbReference type="Pfam" id="PF12804">
    <property type="entry name" value="NTP_transf_3"/>
    <property type="match status" value="1"/>
</dbReference>
<dbReference type="InterPro" id="IPR025877">
    <property type="entry name" value="MobA-like_NTP_Trfase"/>
</dbReference>
<comment type="caution">
    <text evidence="5">The sequence shown here is derived from an EMBL/GenBank/DDBJ whole genome shotgun (WGS) entry which is preliminary data.</text>
</comment>
<dbReference type="RefSeq" id="WP_377397265.1">
    <property type="nucleotide sequence ID" value="NZ_JBHTFQ010000001.1"/>
</dbReference>
<keyword evidence="2" id="KW-0548">Nucleotidyltransferase</keyword>
<keyword evidence="6" id="KW-1185">Reference proteome</keyword>
<evidence type="ECO:0000313" key="5">
    <source>
        <dbReference type="EMBL" id="MFC7702597.1"/>
    </source>
</evidence>
<protein>
    <submittedName>
        <fullName evidence="5">Nucleotidyltransferase family protein</fullName>
    </submittedName>
</protein>
<evidence type="ECO:0000256" key="3">
    <source>
        <dbReference type="ARBA" id="ARBA00022842"/>
    </source>
</evidence>
<dbReference type="EMBL" id="JBHTFQ010000001">
    <property type="protein sequence ID" value="MFC7702597.1"/>
    <property type="molecule type" value="Genomic_DNA"/>
</dbReference>
<sequence>MPEAVMIFAAGFGTRMGALTARRPKPLVPVAGRALIDHALDIAADVPRRVVNLHYLHEQLVAHLAGRNVLTSLEWPQILETGGGLRAALPLLGPGPVFTLNSDAVWTGANPLDELRRQWRPDMGALLLLSRPEQARGHNKGGDFDLLPDGRLRRGGPYIYTGAQILRPEGLAAIPDRAFSLNLLWDRLLAKGRLFGAVHEGGWCDVGHPEGIAEAEAMLGINR</sequence>
<keyword evidence="3" id="KW-0460">Magnesium</keyword>
<evidence type="ECO:0000313" key="6">
    <source>
        <dbReference type="Proteomes" id="UP001596516"/>
    </source>
</evidence>
<organism evidence="5 6">
    <name type="scientific">Plastorhodobacter daqingensis</name>
    <dbReference type="NCBI Taxonomy" id="1387281"/>
    <lineage>
        <taxon>Bacteria</taxon>
        <taxon>Pseudomonadati</taxon>
        <taxon>Pseudomonadota</taxon>
        <taxon>Alphaproteobacteria</taxon>
        <taxon>Rhodobacterales</taxon>
        <taxon>Paracoccaceae</taxon>
        <taxon>Plastorhodobacter</taxon>
    </lineage>
</organism>
<dbReference type="Gene3D" id="3.90.550.10">
    <property type="entry name" value="Spore Coat Polysaccharide Biosynthesis Protein SpsA, Chain A"/>
    <property type="match status" value="1"/>
</dbReference>
<evidence type="ECO:0000256" key="2">
    <source>
        <dbReference type="ARBA" id="ARBA00022695"/>
    </source>
</evidence>
<proteinExistence type="predicted"/>
<feature type="domain" description="MobA-like NTP transferase" evidence="4">
    <location>
        <begin position="6"/>
        <end position="134"/>
    </location>
</feature>
<gene>
    <name evidence="5" type="ORF">ACFQXB_00125</name>
</gene>